<gene>
    <name evidence="2" type="ORF">RJ639_032408</name>
</gene>
<sequence length="68" mass="7691">MLVLLQEGSRLCSHMFRPLAMVIAVIVGTIFLVNWSPDNRLGILYRDVGESQREGHGGGDRLWIRIIN</sequence>
<keyword evidence="1" id="KW-0472">Membrane</keyword>
<proteinExistence type="predicted"/>
<evidence type="ECO:0000313" key="2">
    <source>
        <dbReference type="EMBL" id="KAK3033560.1"/>
    </source>
</evidence>
<comment type="caution">
    <text evidence="2">The sequence shown here is derived from an EMBL/GenBank/DDBJ whole genome shotgun (WGS) entry which is preliminary data.</text>
</comment>
<keyword evidence="1" id="KW-0812">Transmembrane</keyword>
<name>A0AA88X7I7_9ASTE</name>
<accession>A0AA88X7I7</accession>
<dbReference type="Proteomes" id="UP001188597">
    <property type="component" value="Unassembled WGS sequence"/>
</dbReference>
<feature type="transmembrane region" description="Helical" evidence="1">
    <location>
        <begin position="15"/>
        <end position="36"/>
    </location>
</feature>
<evidence type="ECO:0000256" key="1">
    <source>
        <dbReference type="SAM" id="Phobius"/>
    </source>
</evidence>
<reference evidence="2" key="1">
    <citation type="submission" date="2022-12" db="EMBL/GenBank/DDBJ databases">
        <title>Draft genome assemblies for two species of Escallonia (Escalloniales).</title>
        <authorList>
            <person name="Chanderbali A."/>
            <person name="Dervinis C."/>
            <person name="Anghel I."/>
            <person name="Soltis D."/>
            <person name="Soltis P."/>
            <person name="Zapata F."/>
        </authorList>
    </citation>
    <scope>NUCLEOTIDE SEQUENCE</scope>
    <source>
        <strain evidence="2">UCBG64.0493</strain>
        <tissue evidence="2">Leaf</tissue>
    </source>
</reference>
<dbReference type="AlphaFoldDB" id="A0AA88X7I7"/>
<keyword evidence="1" id="KW-1133">Transmembrane helix</keyword>
<evidence type="ECO:0000313" key="3">
    <source>
        <dbReference type="Proteomes" id="UP001188597"/>
    </source>
</evidence>
<dbReference type="EMBL" id="JAVXUP010000230">
    <property type="protein sequence ID" value="KAK3033560.1"/>
    <property type="molecule type" value="Genomic_DNA"/>
</dbReference>
<protein>
    <submittedName>
        <fullName evidence="2">Uncharacterized protein</fullName>
    </submittedName>
</protein>
<keyword evidence="3" id="KW-1185">Reference proteome</keyword>
<organism evidence="2 3">
    <name type="scientific">Escallonia herrerae</name>
    <dbReference type="NCBI Taxonomy" id="1293975"/>
    <lineage>
        <taxon>Eukaryota</taxon>
        <taxon>Viridiplantae</taxon>
        <taxon>Streptophyta</taxon>
        <taxon>Embryophyta</taxon>
        <taxon>Tracheophyta</taxon>
        <taxon>Spermatophyta</taxon>
        <taxon>Magnoliopsida</taxon>
        <taxon>eudicotyledons</taxon>
        <taxon>Gunneridae</taxon>
        <taxon>Pentapetalae</taxon>
        <taxon>asterids</taxon>
        <taxon>campanulids</taxon>
        <taxon>Escalloniales</taxon>
        <taxon>Escalloniaceae</taxon>
        <taxon>Escallonia</taxon>
    </lineage>
</organism>